<gene>
    <name evidence="3" type="ORF">CPOL0286_LOCUS11736</name>
</gene>
<name>A0A7S4MNR9_9EUKA</name>
<feature type="region of interest" description="Disordered" evidence="1">
    <location>
        <begin position="60"/>
        <end position="84"/>
    </location>
</feature>
<sequence length="275" mass="30769">MNPFLILDDDELSQIVSHCPFATLPALACVSKAARALADQRVGDTATQRRVRAQAATLLKSVSSEHQHGSPPSRWSSSPDSLDRGHEKLYRRLSRWLGEMERMEEPLVRTLTRLDDIRRDMTLLGLGETSARKIFSCSDELLVAHRDVLLPGIQVALRGVSEGKRWQRSQPVLPIALLERYVVALSEHMLRSAPVLALHAPFVASVLNESAQAELQRLRRGRSAREAPLRHYLDSRLPHESASTVASEVLRIVSSPKSRLQVTRTARVTTRQLCD</sequence>
<proteinExistence type="predicted"/>
<feature type="domain" description="F-box" evidence="2">
    <location>
        <begin position="5"/>
        <end position="39"/>
    </location>
</feature>
<feature type="compositionally biased region" description="Low complexity" evidence="1">
    <location>
        <begin position="70"/>
        <end position="80"/>
    </location>
</feature>
<reference evidence="3" key="1">
    <citation type="submission" date="2021-01" db="EMBL/GenBank/DDBJ databases">
        <authorList>
            <person name="Corre E."/>
            <person name="Pelletier E."/>
            <person name="Niang G."/>
            <person name="Scheremetjew M."/>
            <person name="Finn R."/>
            <person name="Kale V."/>
            <person name="Holt S."/>
            <person name="Cochrane G."/>
            <person name="Meng A."/>
            <person name="Brown T."/>
            <person name="Cohen L."/>
        </authorList>
    </citation>
    <scope>NUCLEOTIDE SEQUENCE</scope>
    <source>
        <strain evidence="3">UIO037</strain>
    </source>
</reference>
<protein>
    <recommendedName>
        <fullName evidence="2">F-box domain-containing protein</fullName>
    </recommendedName>
</protein>
<dbReference type="Pfam" id="PF00646">
    <property type="entry name" value="F-box"/>
    <property type="match status" value="1"/>
</dbReference>
<evidence type="ECO:0000259" key="2">
    <source>
        <dbReference type="Pfam" id="PF00646"/>
    </source>
</evidence>
<organism evidence="3">
    <name type="scientific">Prymnesium polylepis</name>
    <dbReference type="NCBI Taxonomy" id="72548"/>
    <lineage>
        <taxon>Eukaryota</taxon>
        <taxon>Haptista</taxon>
        <taxon>Haptophyta</taxon>
        <taxon>Prymnesiophyceae</taxon>
        <taxon>Prymnesiales</taxon>
        <taxon>Prymnesiaceae</taxon>
        <taxon>Prymnesium</taxon>
    </lineage>
</organism>
<dbReference type="AlphaFoldDB" id="A0A7S4MNR9"/>
<dbReference type="EMBL" id="HBKO01025723">
    <property type="protein sequence ID" value="CAE2233895.1"/>
    <property type="molecule type" value="Transcribed_RNA"/>
</dbReference>
<dbReference type="InterPro" id="IPR001810">
    <property type="entry name" value="F-box_dom"/>
</dbReference>
<evidence type="ECO:0000313" key="3">
    <source>
        <dbReference type="EMBL" id="CAE2233895.1"/>
    </source>
</evidence>
<evidence type="ECO:0000256" key="1">
    <source>
        <dbReference type="SAM" id="MobiDB-lite"/>
    </source>
</evidence>
<accession>A0A7S4MNR9</accession>